<dbReference type="EMBL" id="CYXN01000012">
    <property type="protein sequence ID" value="CUN04086.1"/>
    <property type="molecule type" value="Genomic_DNA"/>
</dbReference>
<gene>
    <name evidence="11 12" type="primary">thiM</name>
    <name evidence="12" type="ORF">ERS852582_01660</name>
</gene>
<protein>
    <recommendedName>
        <fullName evidence="11">Hydroxyethylthiazole kinase</fullName>
        <ecNumber evidence="11">2.7.1.50</ecNumber>
    </recommendedName>
    <alternativeName>
        <fullName evidence="11">4-methyl-5-beta-hydroxyethylthiazole kinase</fullName>
        <shortName evidence="11">TH kinase</shortName>
        <shortName evidence="11">Thz kinase</shortName>
    </alternativeName>
</protein>
<evidence type="ECO:0000256" key="10">
    <source>
        <dbReference type="ARBA" id="ARBA00022977"/>
    </source>
</evidence>
<feature type="binding site" evidence="11">
    <location>
        <position position="170"/>
    </location>
    <ligand>
        <name>ATP</name>
        <dbReference type="ChEBI" id="CHEBI:30616"/>
    </ligand>
</feature>
<feature type="binding site" evidence="11">
    <location>
        <position position="41"/>
    </location>
    <ligand>
        <name>substrate</name>
    </ligand>
</feature>
<feature type="binding site" evidence="11">
    <location>
        <position position="197"/>
    </location>
    <ligand>
        <name>substrate</name>
    </ligand>
</feature>
<keyword evidence="10 11" id="KW-0784">Thiamine biosynthesis</keyword>
<comment type="cofactor">
    <cofactor evidence="2 11">
        <name>Mg(2+)</name>
        <dbReference type="ChEBI" id="CHEBI:18420"/>
    </cofactor>
</comment>
<dbReference type="AlphaFoldDB" id="A0A173TPC9"/>
<evidence type="ECO:0000256" key="11">
    <source>
        <dbReference type="HAMAP-Rule" id="MF_00228"/>
    </source>
</evidence>
<proteinExistence type="inferred from homology"/>
<dbReference type="GO" id="GO:0004417">
    <property type="term" value="F:hydroxyethylthiazole kinase activity"/>
    <property type="evidence" value="ECO:0007669"/>
    <property type="project" value="UniProtKB-UniRule"/>
</dbReference>
<evidence type="ECO:0000256" key="9">
    <source>
        <dbReference type="ARBA" id="ARBA00022842"/>
    </source>
</evidence>
<dbReference type="Proteomes" id="UP000095649">
    <property type="component" value="Unassembled WGS sequence"/>
</dbReference>
<comment type="pathway">
    <text evidence="3 11">Cofactor biosynthesis; thiamine diphosphate biosynthesis; 4-methyl-5-(2-phosphoethyl)-thiazole from 5-(2-hydroxyethyl)-4-methylthiazole: step 1/1.</text>
</comment>
<dbReference type="GO" id="GO:0009229">
    <property type="term" value="P:thiamine diphosphate biosynthetic process"/>
    <property type="evidence" value="ECO:0007669"/>
    <property type="project" value="UniProtKB-UniRule"/>
</dbReference>
<keyword evidence="8 11" id="KW-0067">ATP-binding</keyword>
<comment type="catalytic activity">
    <reaction evidence="1 11">
        <text>5-(2-hydroxyethyl)-4-methylthiazole + ATP = 4-methyl-5-(2-phosphooxyethyl)-thiazole + ADP + H(+)</text>
        <dbReference type="Rhea" id="RHEA:24212"/>
        <dbReference type="ChEBI" id="CHEBI:15378"/>
        <dbReference type="ChEBI" id="CHEBI:17957"/>
        <dbReference type="ChEBI" id="CHEBI:30616"/>
        <dbReference type="ChEBI" id="CHEBI:58296"/>
        <dbReference type="ChEBI" id="CHEBI:456216"/>
        <dbReference type="EC" id="2.7.1.50"/>
    </reaction>
</comment>
<evidence type="ECO:0000256" key="4">
    <source>
        <dbReference type="ARBA" id="ARBA00022679"/>
    </source>
</evidence>
<dbReference type="SUPFAM" id="SSF53613">
    <property type="entry name" value="Ribokinase-like"/>
    <property type="match status" value="1"/>
</dbReference>
<dbReference type="RefSeq" id="WP_055186115.1">
    <property type="nucleotide sequence ID" value="NZ_CYXN01000012.1"/>
</dbReference>
<keyword evidence="7 11" id="KW-0418">Kinase</keyword>
<dbReference type="UniPathway" id="UPA00060">
    <property type="reaction ID" value="UER00139"/>
</dbReference>
<evidence type="ECO:0000256" key="6">
    <source>
        <dbReference type="ARBA" id="ARBA00022741"/>
    </source>
</evidence>
<dbReference type="PIRSF" id="PIRSF000513">
    <property type="entry name" value="Thz_kinase"/>
    <property type="match status" value="1"/>
</dbReference>
<dbReference type="NCBIfam" id="NF006830">
    <property type="entry name" value="PRK09355.1"/>
    <property type="match status" value="1"/>
</dbReference>
<dbReference type="PRINTS" id="PR01099">
    <property type="entry name" value="HYETHTZKNASE"/>
</dbReference>
<keyword evidence="6 11" id="KW-0547">Nucleotide-binding</keyword>
<evidence type="ECO:0000256" key="7">
    <source>
        <dbReference type="ARBA" id="ARBA00022777"/>
    </source>
</evidence>
<reference evidence="12 13" key="1">
    <citation type="submission" date="2015-09" db="EMBL/GenBank/DDBJ databases">
        <authorList>
            <consortium name="Pathogen Informatics"/>
        </authorList>
    </citation>
    <scope>NUCLEOTIDE SEQUENCE [LARGE SCALE GENOMIC DNA]</scope>
    <source>
        <strain evidence="12 13">2789STDY5834970</strain>
    </source>
</reference>
<dbReference type="OrthoDB" id="9778146at2"/>
<keyword evidence="4 11" id="KW-0808">Transferase</keyword>
<dbReference type="Gene3D" id="3.40.1190.20">
    <property type="match status" value="1"/>
</dbReference>
<evidence type="ECO:0000313" key="13">
    <source>
        <dbReference type="Proteomes" id="UP000095649"/>
    </source>
</evidence>
<keyword evidence="9 11" id="KW-0460">Magnesium</keyword>
<organism evidence="12 13">
    <name type="scientific">Faecalibacterium prausnitzii</name>
    <dbReference type="NCBI Taxonomy" id="853"/>
    <lineage>
        <taxon>Bacteria</taxon>
        <taxon>Bacillati</taxon>
        <taxon>Bacillota</taxon>
        <taxon>Clostridia</taxon>
        <taxon>Eubacteriales</taxon>
        <taxon>Oscillospiraceae</taxon>
        <taxon>Faecalibacterium</taxon>
    </lineage>
</organism>
<feature type="binding site" evidence="11">
    <location>
        <position position="117"/>
    </location>
    <ligand>
        <name>ATP</name>
        <dbReference type="ChEBI" id="CHEBI:30616"/>
    </ligand>
</feature>
<dbReference type="Pfam" id="PF02110">
    <property type="entry name" value="HK"/>
    <property type="match status" value="1"/>
</dbReference>
<evidence type="ECO:0000313" key="12">
    <source>
        <dbReference type="EMBL" id="CUN04086.1"/>
    </source>
</evidence>
<sequence length="273" mass="28506">MLKTAFENLRSRCPLIHNITNYVTVNDCANMVLACGASPIMADDAAEVEEITTICGGLNINIGTLNSRTVTSMLLAGKKANQLGHPVVLDPVGAGASHLRTDTAFRLLREVQFTVIRGNISEIKTLASGAGTTKGVDADVADKVTEENLDSAVAFAKAFAARTGAVVAITGAIDIVADAQKAYCIRNGNAMMSSITGTGCQLSALTAAFVTANPGQPLEAAAAAVCAMGLAGEVAHQRLTPQDGNATYRNYIIDAIYNMTPDQLEKGANYEVR</sequence>
<dbReference type="GO" id="GO:0005524">
    <property type="term" value="F:ATP binding"/>
    <property type="evidence" value="ECO:0007669"/>
    <property type="project" value="UniProtKB-UniRule"/>
</dbReference>
<name>A0A173TPC9_9FIRM</name>
<comment type="similarity">
    <text evidence="11">Belongs to the Thz kinase family.</text>
</comment>
<evidence type="ECO:0000256" key="8">
    <source>
        <dbReference type="ARBA" id="ARBA00022840"/>
    </source>
</evidence>
<comment type="function">
    <text evidence="11">Catalyzes the phosphorylation of the hydroxyl group of 4-methyl-5-beta-hydroxyethylthiazole (THZ).</text>
</comment>
<dbReference type="HAMAP" id="MF_00228">
    <property type="entry name" value="Thz_kinase"/>
    <property type="match status" value="1"/>
</dbReference>
<dbReference type="InterPro" id="IPR029056">
    <property type="entry name" value="Ribokinase-like"/>
</dbReference>
<dbReference type="GO" id="GO:0009228">
    <property type="term" value="P:thiamine biosynthetic process"/>
    <property type="evidence" value="ECO:0007669"/>
    <property type="project" value="UniProtKB-KW"/>
</dbReference>
<dbReference type="EC" id="2.7.1.50" evidence="11"/>
<evidence type="ECO:0000256" key="5">
    <source>
        <dbReference type="ARBA" id="ARBA00022723"/>
    </source>
</evidence>
<accession>A0A173TPC9</accession>
<dbReference type="InterPro" id="IPR000417">
    <property type="entry name" value="Hyethyz_kinase"/>
</dbReference>
<evidence type="ECO:0000256" key="1">
    <source>
        <dbReference type="ARBA" id="ARBA00001771"/>
    </source>
</evidence>
<evidence type="ECO:0000256" key="2">
    <source>
        <dbReference type="ARBA" id="ARBA00001946"/>
    </source>
</evidence>
<dbReference type="GO" id="GO:0000287">
    <property type="term" value="F:magnesium ion binding"/>
    <property type="evidence" value="ECO:0007669"/>
    <property type="project" value="UniProtKB-UniRule"/>
</dbReference>
<keyword evidence="5 11" id="KW-0479">Metal-binding</keyword>
<evidence type="ECO:0000256" key="3">
    <source>
        <dbReference type="ARBA" id="ARBA00004868"/>
    </source>
</evidence>
<dbReference type="CDD" id="cd01170">
    <property type="entry name" value="THZ_kinase"/>
    <property type="match status" value="1"/>
</dbReference>